<dbReference type="Proteomes" id="UP000680670">
    <property type="component" value="Unassembled WGS sequence"/>
</dbReference>
<dbReference type="EMBL" id="BORJ01000022">
    <property type="protein sequence ID" value="GIN99227.1"/>
    <property type="molecule type" value="Genomic_DNA"/>
</dbReference>
<protein>
    <recommendedName>
        <fullName evidence="4">Transposase</fullName>
    </recommendedName>
</protein>
<organism evidence="2 3">
    <name type="scientific">Siminovitchia terrae</name>
    <name type="common">Bacillus terrae</name>
    <dbReference type="NCBI Taxonomy" id="1914933"/>
    <lineage>
        <taxon>Bacteria</taxon>
        <taxon>Bacillati</taxon>
        <taxon>Bacillota</taxon>
        <taxon>Bacilli</taxon>
        <taxon>Bacillales</taxon>
        <taxon>Bacillaceae</taxon>
        <taxon>Siminovitchia</taxon>
    </lineage>
</organism>
<keyword evidence="3" id="KW-1185">Reference proteome</keyword>
<reference evidence="2 3" key="1">
    <citation type="submission" date="2021-03" db="EMBL/GenBank/DDBJ databases">
        <title>Antimicrobial resistance genes in bacteria isolated from Japanese honey, and their potential for conferring macrolide and lincosamide resistance in the American foulbrood pathogen Paenibacillus larvae.</title>
        <authorList>
            <person name="Okamoto M."/>
            <person name="Kumagai M."/>
            <person name="Kanamori H."/>
            <person name="Takamatsu D."/>
        </authorList>
    </citation>
    <scope>NUCLEOTIDE SEQUENCE [LARGE SCALE GENOMIC DNA]</scope>
    <source>
        <strain evidence="2 3">J6TS1</strain>
    </source>
</reference>
<dbReference type="RefSeq" id="WP_213021666.1">
    <property type="nucleotide sequence ID" value="NZ_BORJ01000022.1"/>
</dbReference>
<sequence>MLRCMKTLLRASKETIDRLFECNRVSGEVWNFCLSLAKEPHLKTGKWITKSELQKRSKGIFPIHSQSVQAVCHKYLFARDAALKAKKAGHKTKYQYKKKTYFNTKWANNGFKVFENGKIELSMGIFEGRRQKPLNIWVKELPKGKAIRHNHVLVVRRKVVLAVIPITVIFTGYRISSQKRLRGNQGT</sequence>
<gene>
    <name evidence="2" type="ORF">J6TS1_50970</name>
</gene>
<accession>A0ABQ4L4M5</accession>
<name>A0ABQ4L4M5_SIMTE</name>
<evidence type="ECO:0008006" key="4">
    <source>
        <dbReference type="Google" id="ProtNLM"/>
    </source>
</evidence>
<keyword evidence="1" id="KW-1133">Transmembrane helix</keyword>
<evidence type="ECO:0000313" key="2">
    <source>
        <dbReference type="EMBL" id="GIN99227.1"/>
    </source>
</evidence>
<comment type="caution">
    <text evidence="2">The sequence shown here is derived from an EMBL/GenBank/DDBJ whole genome shotgun (WGS) entry which is preliminary data.</text>
</comment>
<proteinExistence type="predicted"/>
<evidence type="ECO:0000256" key="1">
    <source>
        <dbReference type="SAM" id="Phobius"/>
    </source>
</evidence>
<keyword evidence="1" id="KW-0472">Membrane</keyword>
<evidence type="ECO:0000313" key="3">
    <source>
        <dbReference type="Proteomes" id="UP000680670"/>
    </source>
</evidence>
<feature type="transmembrane region" description="Helical" evidence="1">
    <location>
        <begin position="159"/>
        <end position="176"/>
    </location>
</feature>
<keyword evidence="1" id="KW-0812">Transmembrane</keyword>